<evidence type="ECO:0000259" key="9">
    <source>
        <dbReference type="PROSITE" id="PS50157"/>
    </source>
</evidence>
<sequence length="414" mass="45585">MVFNGEDRQMAEGEHSEISRIFRTGGTWTELRYSEQQRFSLASGSIADSSSLSPRTLEGVKLQSRGGSAFRPYGKRPPEPEEETATTKSSVLALTCRVANAAGLLPTPQEMYNQQAAVMETLVSNLGRSRQGHLCIYCGKVYSRKYGLKIHIREELCTTGSHSTSDLNKWMACGWKAVLPREGVASTEQQAYWPDARDVKCDHSNLDFNSWQGHPGFLCIVNVADVSIGPAGASAVMFVPGSRTHTGYKPLNCKVCLRPFGDPSNLNKHVRLHTGGETPYKCEQCGKVLVRRRDLERHLRSRHSPSLAGAEATSHNATTGQPSATEQARDDLFLWQEEPKLSNVTKLIAVRYGDVSCAPCPVLAAATRNICPQRHSANGKVKKNLMVRCLRNKVCYTIPDCKKCDPCGNSSLDL</sequence>
<reference evidence="10 11" key="1">
    <citation type="submission" date="2023-02" db="EMBL/GenBank/DDBJ databases">
        <title>LHISI_Scaffold_Assembly.</title>
        <authorList>
            <person name="Stuart O.P."/>
            <person name="Cleave R."/>
            <person name="Magrath M.J.L."/>
            <person name="Mikheyev A.S."/>
        </authorList>
    </citation>
    <scope>NUCLEOTIDE SEQUENCE [LARGE SCALE GENOMIC DNA]</scope>
    <source>
        <strain evidence="10">Daus_M_001</strain>
        <tissue evidence="10">Leg muscle</tissue>
    </source>
</reference>
<evidence type="ECO:0000256" key="1">
    <source>
        <dbReference type="ARBA" id="ARBA00004123"/>
    </source>
</evidence>
<protein>
    <recommendedName>
        <fullName evidence="9">C2H2-type domain-containing protein</fullName>
    </recommendedName>
</protein>
<dbReference type="PANTHER" id="PTHR24394">
    <property type="entry name" value="ZINC FINGER PROTEIN"/>
    <property type="match status" value="1"/>
</dbReference>
<feature type="domain" description="C2H2-type" evidence="9">
    <location>
        <begin position="280"/>
        <end position="308"/>
    </location>
</feature>
<dbReference type="SUPFAM" id="SSF57667">
    <property type="entry name" value="beta-beta-alpha zinc fingers"/>
    <property type="match status" value="1"/>
</dbReference>
<keyword evidence="4 7" id="KW-0863">Zinc-finger</keyword>
<feature type="domain" description="C2H2-type" evidence="9">
    <location>
        <begin position="251"/>
        <end position="278"/>
    </location>
</feature>
<keyword evidence="5" id="KW-0862">Zinc</keyword>
<feature type="domain" description="C2H2-type" evidence="9">
    <location>
        <begin position="133"/>
        <end position="167"/>
    </location>
</feature>
<evidence type="ECO:0000256" key="4">
    <source>
        <dbReference type="ARBA" id="ARBA00022771"/>
    </source>
</evidence>
<dbReference type="PANTHER" id="PTHR24394:SF29">
    <property type="entry name" value="MYONEURIN"/>
    <property type="match status" value="1"/>
</dbReference>
<evidence type="ECO:0000256" key="7">
    <source>
        <dbReference type="PROSITE-ProRule" id="PRU00042"/>
    </source>
</evidence>
<accession>A0ABQ9G2D4</accession>
<dbReference type="Pfam" id="PF00096">
    <property type="entry name" value="zf-C2H2"/>
    <property type="match status" value="3"/>
</dbReference>
<keyword evidence="3" id="KW-0677">Repeat</keyword>
<name>A0ABQ9G2D4_9NEOP</name>
<evidence type="ECO:0000256" key="6">
    <source>
        <dbReference type="ARBA" id="ARBA00023242"/>
    </source>
</evidence>
<dbReference type="InterPro" id="IPR013087">
    <property type="entry name" value="Znf_C2H2_type"/>
</dbReference>
<keyword evidence="2" id="KW-0479">Metal-binding</keyword>
<proteinExistence type="predicted"/>
<dbReference type="EMBL" id="JARBHB010000016">
    <property type="protein sequence ID" value="KAJ8866629.1"/>
    <property type="molecule type" value="Genomic_DNA"/>
</dbReference>
<keyword evidence="11" id="KW-1185">Reference proteome</keyword>
<dbReference type="SMART" id="SM00355">
    <property type="entry name" value="ZnF_C2H2"/>
    <property type="match status" value="3"/>
</dbReference>
<dbReference type="PROSITE" id="PS00028">
    <property type="entry name" value="ZINC_FINGER_C2H2_1"/>
    <property type="match status" value="2"/>
</dbReference>
<evidence type="ECO:0000313" key="11">
    <source>
        <dbReference type="Proteomes" id="UP001159363"/>
    </source>
</evidence>
<dbReference type="Gene3D" id="3.30.160.60">
    <property type="entry name" value="Classic Zinc Finger"/>
    <property type="match status" value="2"/>
</dbReference>
<dbReference type="Proteomes" id="UP001159363">
    <property type="component" value="Chromosome 15"/>
</dbReference>
<dbReference type="InterPro" id="IPR036236">
    <property type="entry name" value="Znf_C2H2_sf"/>
</dbReference>
<evidence type="ECO:0000313" key="10">
    <source>
        <dbReference type="EMBL" id="KAJ8866629.1"/>
    </source>
</evidence>
<evidence type="ECO:0000256" key="3">
    <source>
        <dbReference type="ARBA" id="ARBA00022737"/>
    </source>
</evidence>
<feature type="region of interest" description="Disordered" evidence="8">
    <location>
        <begin position="298"/>
        <end position="324"/>
    </location>
</feature>
<comment type="caution">
    <text evidence="10">The sequence shown here is derived from an EMBL/GenBank/DDBJ whole genome shotgun (WGS) entry which is preliminary data.</text>
</comment>
<keyword evidence="6" id="KW-0539">Nucleus</keyword>
<dbReference type="PROSITE" id="PS50157">
    <property type="entry name" value="ZINC_FINGER_C2H2_2"/>
    <property type="match status" value="3"/>
</dbReference>
<evidence type="ECO:0000256" key="5">
    <source>
        <dbReference type="ARBA" id="ARBA00022833"/>
    </source>
</evidence>
<gene>
    <name evidence="10" type="ORF">PR048_032489</name>
</gene>
<evidence type="ECO:0000256" key="2">
    <source>
        <dbReference type="ARBA" id="ARBA00022723"/>
    </source>
</evidence>
<feature type="region of interest" description="Disordered" evidence="8">
    <location>
        <begin position="66"/>
        <end position="88"/>
    </location>
</feature>
<feature type="compositionally biased region" description="Polar residues" evidence="8">
    <location>
        <begin position="313"/>
        <end position="324"/>
    </location>
</feature>
<evidence type="ECO:0000256" key="8">
    <source>
        <dbReference type="SAM" id="MobiDB-lite"/>
    </source>
</evidence>
<organism evidence="10 11">
    <name type="scientific">Dryococelus australis</name>
    <dbReference type="NCBI Taxonomy" id="614101"/>
    <lineage>
        <taxon>Eukaryota</taxon>
        <taxon>Metazoa</taxon>
        <taxon>Ecdysozoa</taxon>
        <taxon>Arthropoda</taxon>
        <taxon>Hexapoda</taxon>
        <taxon>Insecta</taxon>
        <taxon>Pterygota</taxon>
        <taxon>Neoptera</taxon>
        <taxon>Polyneoptera</taxon>
        <taxon>Phasmatodea</taxon>
        <taxon>Verophasmatodea</taxon>
        <taxon>Anareolatae</taxon>
        <taxon>Phasmatidae</taxon>
        <taxon>Eurycanthinae</taxon>
        <taxon>Dryococelus</taxon>
    </lineage>
</organism>
<comment type="subcellular location">
    <subcellularLocation>
        <location evidence="1">Nucleus</location>
    </subcellularLocation>
</comment>